<evidence type="ECO:0000259" key="13">
    <source>
        <dbReference type="SMART" id="SM01174"/>
    </source>
</evidence>
<protein>
    <recommendedName>
        <fullName evidence="12">Ubiquitin carboxyl-terminal hydrolase MINDY</fullName>
        <ecNumber evidence="12">3.4.19.12</ecNumber>
    </recommendedName>
</protein>
<name>A0A061IAH8_CRIGR</name>
<organism evidence="14 15">
    <name type="scientific">Cricetulus griseus</name>
    <name type="common">Chinese hamster</name>
    <name type="synonym">Cricetulus barabensis griseus</name>
    <dbReference type="NCBI Taxonomy" id="10029"/>
    <lineage>
        <taxon>Eukaryota</taxon>
        <taxon>Metazoa</taxon>
        <taxon>Chordata</taxon>
        <taxon>Craniata</taxon>
        <taxon>Vertebrata</taxon>
        <taxon>Euteleostomi</taxon>
        <taxon>Mammalia</taxon>
        <taxon>Eutheria</taxon>
        <taxon>Euarchontoglires</taxon>
        <taxon>Glires</taxon>
        <taxon>Rodentia</taxon>
        <taxon>Myomorpha</taxon>
        <taxon>Muroidea</taxon>
        <taxon>Cricetidae</taxon>
        <taxon>Cricetinae</taxon>
        <taxon>Cricetulus</taxon>
    </lineage>
</organism>
<feature type="domain" description="Deubiquitinating enzyme MINDY-3/4 conserved" evidence="13">
    <location>
        <begin position="9"/>
        <end position="363"/>
    </location>
</feature>
<evidence type="ECO:0000256" key="12">
    <source>
        <dbReference type="RuleBase" id="RU367088"/>
    </source>
</evidence>
<dbReference type="PANTHER" id="PTHR12473:SF17">
    <property type="entry name" value="UBIQUITIN CARBOXYL-TERMINAL HYDROLASE MINDY-3"/>
    <property type="match status" value="1"/>
</dbReference>
<keyword evidence="9 12" id="KW-0788">Thiol protease</keyword>
<evidence type="ECO:0000256" key="11">
    <source>
        <dbReference type="ARBA" id="ARBA00064753"/>
    </source>
</evidence>
<comment type="function">
    <text evidence="2 12">Hydrolase that can remove 'Lys-48'-linked conjugated ubiquitin from proteins.</text>
</comment>
<dbReference type="GO" id="GO:1990380">
    <property type="term" value="F:K48-linked deubiquitinase activity"/>
    <property type="evidence" value="ECO:0007669"/>
    <property type="project" value="UniProtKB-UniRule"/>
</dbReference>
<dbReference type="Gene3D" id="1.10.238.10">
    <property type="entry name" value="EF-hand"/>
    <property type="match status" value="1"/>
</dbReference>
<comment type="subcellular location">
    <subcellularLocation>
        <location evidence="3">Nucleus</location>
    </subcellularLocation>
</comment>
<comment type="catalytic activity">
    <reaction evidence="1 12">
        <text>Thiol-dependent hydrolysis of ester, thioester, amide, peptide and isopeptide bonds formed by the C-terminal Gly of ubiquitin (a 76-residue protein attached to proteins as an intracellular targeting signal).</text>
        <dbReference type="EC" id="3.4.19.12"/>
    </reaction>
</comment>
<evidence type="ECO:0000256" key="2">
    <source>
        <dbReference type="ARBA" id="ARBA00002107"/>
    </source>
</evidence>
<evidence type="ECO:0000256" key="10">
    <source>
        <dbReference type="ARBA" id="ARBA00023242"/>
    </source>
</evidence>
<evidence type="ECO:0000256" key="6">
    <source>
        <dbReference type="ARBA" id="ARBA00022703"/>
    </source>
</evidence>
<dbReference type="InterPro" id="IPR039785">
    <property type="entry name" value="MINY3/4"/>
</dbReference>
<keyword evidence="7 12" id="KW-0833">Ubl conjugation pathway</keyword>
<dbReference type="GO" id="GO:0006508">
    <property type="term" value="P:proteolysis"/>
    <property type="evidence" value="ECO:0007669"/>
    <property type="project" value="UniProtKB-KW"/>
</dbReference>
<evidence type="ECO:0000256" key="3">
    <source>
        <dbReference type="ARBA" id="ARBA00004123"/>
    </source>
</evidence>
<comment type="similarity">
    <text evidence="4 12">Belongs to the MINDY deubiquitinase family. FAM188 subfamily.</text>
</comment>
<keyword evidence="5 12" id="KW-0645">Protease</keyword>
<proteinExistence type="inferred from homology"/>
<dbReference type="GO" id="GO:0005634">
    <property type="term" value="C:nucleus"/>
    <property type="evidence" value="ECO:0007669"/>
    <property type="project" value="UniProtKB-SubCell"/>
</dbReference>
<dbReference type="FunFam" id="1.10.238.10:FF:000315">
    <property type="entry name" value="Ubiquitin carboxyl-terminal hydrolase MINDY-3"/>
    <property type="match status" value="1"/>
</dbReference>
<dbReference type="GO" id="GO:0004843">
    <property type="term" value="F:cysteine-type deubiquitinase activity"/>
    <property type="evidence" value="ECO:0007669"/>
    <property type="project" value="UniProtKB-UniRule"/>
</dbReference>
<evidence type="ECO:0000256" key="5">
    <source>
        <dbReference type="ARBA" id="ARBA00022670"/>
    </source>
</evidence>
<dbReference type="Proteomes" id="UP000030759">
    <property type="component" value="Unassembled WGS sequence"/>
</dbReference>
<dbReference type="GO" id="GO:0006915">
    <property type="term" value="P:apoptotic process"/>
    <property type="evidence" value="ECO:0007669"/>
    <property type="project" value="UniProtKB-KW"/>
</dbReference>
<dbReference type="PANTHER" id="PTHR12473">
    <property type="entry name" value="UBIQUITIN CARBOXYL-TERMINAL HYDROLASE MINDY-4-RELATED"/>
    <property type="match status" value="1"/>
</dbReference>
<evidence type="ECO:0000256" key="8">
    <source>
        <dbReference type="ARBA" id="ARBA00022801"/>
    </source>
</evidence>
<dbReference type="InterPro" id="IPR011992">
    <property type="entry name" value="EF-hand-dom_pair"/>
</dbReference>
<dbReference type="SUPFAM" id="SSF47473">
    <property type="entry name" value="EF-hand"/>
    <property type="match status" value="1"/>
</dbReference>
<dbReference type="InterPro" id="IPR025257">
    <property type="entry name" value="MINDY-3/4_CD"/>
</dbReference>
<gene>
    <name evidence="14" type="ORF">H671_3g9319</name>
</gene>
<keyword evidence="6" id="KW-0053">Apoptosis</keyword>
<evidence type="ECO:0000256" key="7">
    <source>
        <dbReference type="ARBA" id="ARBA00022786"/>
    </source>
</evidence>
<evidence type="ECO:0000313" key="15">
    <source>
        <dbReference type="Proteomes" id="UP000030759"/>
    </source>
</evidence>
<evidence type="ECO:0000256" key="4">
    <source>
        <dbReference type="ARBA" id="ARBA00011074"/>
    </source>
</evidence>
<dbReference type="EMBL" id="KE671872">
    <property type="protein sequence ID" value="ERE79801.1"/>
    <property type="molecule type" value="Genomic_DNA"/>
</dbReference>
<dbReference type="EC" id="3.4.19.12" evidence="12"/>
<dbReference type="SMART" id="SM01174">
    <property type="entry name" value="DUF4205"/>
    <property type="match status" value="1"/>
</dbReference>
<dbReference type="AlphaFoldDB" id="A0A061IAH8"/>
<dbReference type="Pfam" id="PF13898">
    <property type="entry name" value="MINDY-3_4_CD"/>
    <property type="match status" value="1"/>
</dbReference>
<reference evidence="15" key="1">
    <citation type="journal article" date="2013" name="Nat. Biotechnol.">
        <title>Chinese hamster genome sequenced from sorted chromosomes.</title>
        <authorList>
            <person name="Brinkrolf K."/>
            <person name="Rupp O."/>
            <person name="Laux H."/>
            <person name="Kollin F."/>
            <person name="Ernst W."/>
            <person name="Linke B."/>
            <person name="Kofler R."/>
            <person name="Romand S."/>
            <person name="Hesse F."/>
            <person name="Budach W.E."/>
            <person name="Galosy S."/>
            <person name="Muller D."/>
            <person name="Noll T."/>
            <person name="Wienberg J."/>
            <person name="Jostock T."/>
            <person name="Leonard M."/>
            <person name="Grillari J."/>
            <person name="Tauch A."/>
            <person name="Goesmann A."/>
            <person name="Helk B."/>
            <person name="Mott J.E."/>
            <person name="Puhler A."/>
            <person name="Borth N."/>
        </authorList>
    </citation>
    <scope>NUCLEOTIDE SEQUENCE [LARGE SCALE GENOMIC DNA]</scope>
    <source>
        <strain evidence="15">17A/GY</strain>
    </source>
</reference>
<evidence type="ECO:0000256" key="9">
    <source>
        <dbReference type="ARBA" id="ARBA00022807"/>
    </source>
</evidence>
<evidence type="ECO:0000313" key="14">
    <source>
        <dbReference type="EMBL" id="ERE79801.1"/>
    </source>
</evidence>
<dbReference type="GO" id="GO:0071108">
    <property type="term" value="P:protein K48-linked deubiquitination"/>
    <property type="evidence" value="ECO:0007669"/>
    <property type="project" value="InterPro"/>
</dbReference>
<sequence>MSEVTKDLLELVWGTKSSPGLSDTIFCRWTQGFVFSESEGSALEQFEGGPCAVIAPVQAFLLKKLLFSSEKSSWRDCSEEEQKELLCHTLCDILESACDSSGSYCLVSWLRGRTTEEAASIAGSPAQSSCQEEHSSALAVEELGFERFHALIQKRSFRTVSELKDAVLDQYSMWGNKFGVLLFLYSVLLTKGIENIKNSIEDANEPLIDPVYGHGSQSLINLLLTGHAVSNVWDGDRECSGMPLTLKLTTINKSTFMVESTGDRTCRTPHIRGESEVQVGSYLKSPKFPIWIVGSETHLTVFFAKDMALVAPEAPSEQARRVFQTYDPEDNGFIADSLLEDVMKALDLVSDPEYINLMKNKLDPEGLGIILLGPFLQEFFPDQGSSGPESFTVYHYNGLKQSNYNEKVVKYYPYFTDEASETGRLSDSARVTQQVIDRAGIGTEFLIPNPVMYVEGTAVVMGFEDPMLQTDDTPIKRCLQTKWPYIELLWTTERSPSLN</sequence>
<keyword evidence="8 12" id="KW-0378">Hydrolase</keyword>
<accession>A0A061IAH8</accession>
<keyword evidence="10" id="KW-0539">Nucleus</keyword>
<evidence type="ECO:0000256" key="1">
    <source>
        <dbReference type="ARBA" id="ARBA00000707"/>
    </source>
</evidence>
<comment type="subunit">
    <text evidence="11">Interacts with COPS5.</text>
</comment>